<feature type="DNA-binding region" description="H-T-H motif" evidence="4">
    <location>
        <begin position="31"/>
        <end position="50"/>
    </location>
</feature>
<evidence type="ECO:0000256" key="2">
    <source>
        <dbReference type="ARBA" id="ARBA00023125"/>
    </source>
</evidence>
<dbReference type="Gene3D" id="1.10.357.10">
    <property type="entry name" value="Tetracycline Repressor, domain 2"/>
    <property type="match status" value="1"/>
</dbReference>
<dbReference type="SUPFAM" id="SSF48498">
    <property type="entry name" value="Tetracyclin repressor-like, C-terminal domain"/>
    <property type="match status" value="1"/>
</dbReference>
<keyword evidence="7" id="KW-1185">Reference proteome</keyword>
<dbReference type="Proteomes" id="UP001165667">
    <property type="component" value="Unassembled WGS sequence"/>
</dbReference>
<gene>
    <name evidence="6" type="ORF">M8523_24540</name>
</gene>
<evidence type="ECO:0000259" key="5">
    <source>
        <dbReference type="PROSITE" id="PS50977"/>
    </source>
</evidence>
<reference evidence="6" key="1">
    <citation type="submission" date="2022-05" db="EMBL/GenBank/DDBJ databases">
        <authorList>
            <person name="Pankratov T."/>
        </authorList>
    </citation>
    <scope>NUCLEOTIDE SEQUENCE</scope>
    <source>
        <strain evidence="6">BP6-180914</strain>
    </source>
</reference>
<dbReference type="AlphaFoldDB" id="A0AA41Z1L8"/>
<protein>
    <submittedName>
        <fullName evidence="6">TetR/AcrR family transcriptional regulator</fullName>
    </submittedName>
</protein>
<dbReference type="PRINTS" id="PR00455">
    <property type="entry name" value="HTHTETR"/>
</dbReference>
<dbReference type="InterPro" id="IPR036271">
    <property type="entry name" value="Tet_transcr_reg_TetR-rel_C_sf"/>
</dbReference>
<dbReference type="SUPFAM" id="SSF46689">
    <property type="entry name" value="Homeodomain-like"/>
    <property type="match status" value="1"/>
</dbReference>
<comment type="caution">
    <text evidence="6">The sequence shown here is derived from an EMBL/GenBank/DDBJ whole genome shotgun (WGS) entry which is preliminary data.</text>
</comment>
<sequence length="196" mass="21063">MTNEERVGGKKLDIVKRAYDRFYDGGFHATGVDTVLADSGISKRTLYKHFPTKENLIEAVLHHYAAGVVQNLFAPVRAKGGDARAQIEAFFDLRAAMIDAQPARGCLGIKAAQEYAGRHAGIAAWGERAAREVESQFVRLCEEVGVAHPADLGRQINIVFQGTVVLAQALGDSSPFVQAKQAVATLLDAAGTSRQA</sequence>
<dbReference type="PANTHER" id="PTHR47506:SF1">
    <property type="entry name" value="HTH-TYPE TRANSCRIPTIONAL REGULATOR YJDC"/>
    <property type="match status" value="1"/>
</dbReference>
<keyword evidence="2 4" id="KW-0238">DNA-binding</keyword>
<dbReference type="InterPro" id="IPR009057">
    <property type="entry name" value="Homeodomain-like_sf"/>
</dbReference>
<dbReference type="InterPro" id="IPR001647">
    <property type="entry name" value="HTH_TetR"/>
</dbReference>
<evidence type="ECO:0000313" key="6">
    <source>
        <dbReference type="EMBL" id="MCW6511175.1"/>
    </source>
</evidence>
<evidence type="ECO:0000256" key="3">
    <source>
        <dbReference type="ARBA" id="ARBA00023163"/>
    </source>
</evidence>
<evidence type="ECO:0000256" key="4">
    <source>
        <dbReference type="PROSITE-ProRule" id="PRU00335"/>
    </source>
</evidence>
<dbReference type="PROSITE" id="PS50977">
    <property type="entry name" value="HTH_TETR_2"/>
    <property type="match status" value="1"/>
</dbReference>
<dbReference type="EMBL" id="JAMOIM010000022">
    <property type="protein sequence ID" value="MCW6511175.1"/>
    <property type="molecule type" value="Genomic_DNA"/>
</dbReference>
<proteinExistence type="predicted"/>
<organism evidence="6 7">
    <name type="scientific">Lichenifustis flavocetrariae</name>
    <dbReference type="NCBI Taxonomy" id="2949735"/>
    <lineage>
        <taxon>Bacteria</taxon>
        <taxon>Pseudomonadati</taxon>
        <taxon>Pseudomonadota</taxon>
        <taxon>Alphaproteobacteria</taxon>
        <taxon>Hyphomicrobiales</taxon>
        <taxon>Lichenihabitantaceae</taxon>
        <taxon>Lichenifustis</taxon>
    </lineage>
</organism>
<dbReference type="Pfam" id="PF00440">
    <property type="entry name" value="TetR_N"/>
    <property type="match status" value="1"/>
</dbReference>
<feature type="domain" description="HTH tetR-type" evidence="5">
    <location>
        <begin position="8"/>
        <end position="68"/>
    </location>
</feature>
<dbReference type="PANTHER" id="PTHR47506">
    <property type="entry name" value="TRANSCRIPTIONAL REGULATORY PROTEIN"/>
    <property type="match status" value="1"/>
</dbReference>
<evidence type="ECO:0000313" key="7">
    <source>
        <dbReference type="Proteomes" id="UP001165667"/>
    </source>
</evidence>
<keyword evidence="3" id="KW-0804">Transcription</keyword>
<dbReference type="RefSeq" id="WP_282587554.1">
    <property type="nucleotide sequence ID" value="NZ_JAMOIM010000022.1"/>
</dbReference>
<accession>A0AA41Z1L8</accession>
<name>A0AA41Z1L8_9HYPH</name>
<evidence type="ECO:0000256" key="1">
    <source>
        <dbReference type="ARBA" id="ARBA00023015"/>
    </source>
</evidence>
<dbReference type="GO" id="GO:0003677">
    <property type="term" value="F:DNA binding"/>
    <property type="evidence" value="ECO:0007669"/>
    <property type="project" value="UniProtKB-UniRule"/>
</dbReference>
<keyword evidence="1" id="KW-0805">Transcription regulation</keyword>